<dbReference type="RefSeq" id="WP_241899471.1">
    <property type="nucleotide sequence ID" value="NZ_PGEX01000001.1"/>
</dbReference>
<dbReference type="GO" id="GO:0006665">
    <property type="term" value="P:sphingolipid metabolic process"/>
    <property type="evidence" value="ECO:0007669"/>
    <property type="project" value="InterPro"/>
</dbReference>
<protein>
    <submittedName>
        <fullName evidence="5">O-glycosyl hydrolase</fullName>
    </submittedName>
</protein>
<comment type="similarity">
    <text evidence="1">Belongs to the glycosyl hydrolase 30 family.</text>
</comment>
<evidence type="ECO:0000256" key="3">
    <source>
        <dbReference type="ARBA" id="ARBA00022801"/>
    </source>
</evidence>
<dbReference type="InterPro" id="IPR013780">
    <property type="entry name" value="Glyco_hydro_b"/>
</dbReference>
<feature type="signal peptide" evidence="4">
    <location>
        <begin position="1"/>
        <end position="25"/>
    </location>
</feature>
<keyword evidence="6" id="KW-1185">Reference proteome</keyword>
<dbReference type="GO" id="GO:0004348">
    <property type="term" value="F:glucosylceramidase activity"/>
    <property type="evidence" value="ECO:0007669"/>
    <property type="project" value="InterPro"/>
</dbReference>
<name>A0A2M9A639_9BACT</name>
<dbReference type="SUPFAM" id="SSF51445">
    <property type="entry name" value="(Trans)glycosidases"/>
    <property type="match status" value="1"/>
</dbReference>
<dbReference type="PANTHER" id="PTHR11069">
    <property type="entry name" value="GLUCOSYLCERAMIDASE"/>
    <property type="match status" value="1"/>
</dbReference>
<evidence type="ECO:0000256" key="1">
    <source>
        <dbReference type="ARBA" id="ARBA00005382"/>
    </source>
</evidence>
<evidence type="ECO:0000313" key="6">
    <source>
        <dbReference type="Proteomes" id="UP000231134"/>
    </source>
</evidence>
<dbReference type="InterPro" id="IPR017853">
    <property type="entry name" value="GH"/>
</dbReference>
<dbReference type="Gene3D" id="2.60.40.1180">
    <property type="entry name" value="Golgi alpha-mannosidase II"/>
    <property type="match status" value="1"/>
</dbReference>
<dbReference type="InterPro" id="IPR001139">
    <property type="entry name" value="Glyco_hydro_30"/>
</dbReference>
<dbReference type="Proteomes" id="UP000231134">
    <property type="component" value="Unassembled WGS sequence"/>
</dbReference>
<gene>
    <name evidence="5" type="ORF">BGX16_1140</name>
</gene>
<evidence type="ECO:0000256" key="2">
    <source>
        <dbReference type="ARBA" id="ARBA00022729"/>
    </source>
</evidence>
<dbReference type="GO" id="GO:0016020">
    <property type="term" value="C:membrane"/>
    <property type="evidence" value="ECO:0007669"/>
    <property type="project" value="GOC"/>
</dbReference>
<proteinExistence type="inferred from homology"/>
<evidence type="ECO:0000313" key="5">
    <source>
        <dbReference type="EMBL" id="PJJ41182.1"/>
    </source>
</evidence>
<organism evidence="5 6">
    <name type="scientific">Hallerella succinigenes</name>
    <dbReference type="NCBI Taxonomy" id="1896222"/>
    <lineage>
        <taxon>Bacteria</taxon>
        <taxon>Pseudomonadati</taxon>
        <taxon>Fibrobacterota</taxon>
        <taxon>Fibrobacteria</taxon>
        <taxon>Fibrobacterales</taxon>
        <taxon>Fibrobacteraceae</taxon>
        <taxon>Hallerella</taxon>
    </lineage>
</organism>
<dbReference type="Gene3D" id="3.20.20.80">
    <property type="entry name" value="Glycosidases"/>
    <property type="match status" value="1"/>
</dbReference>
<evidence type="ECO:0000256" key="4">
    <source>
        <dbReference type="SAM" id="SignalP"/>
    </source>
</evidence>
<comment type="caution">
    <text evidence="5">The sequence shown here is derived from an EMBL/GenBank/DDBJ whole genome shotgun (WGS) entry which is preliminary data.</text>
</comment>
<dbReference type="EMBL" id="PGEX01000001">
    <property type="protein sequence ID" value="PJJ41182.1"/>
    <property type="molecule type" value="Genomic_DNA"/>
</dbReference>
<accession>A0A2M9A639</accession>
<dbReference type="AlphaFoldDB" id="A0A2M9A639"/>
<keyword evidence="2 4" id="KW-0732">Signal</keyword>
<keyword evidence="3 5" id="KW-0378">Hydrolase</keyword>
<sequence length="717" mass="76771">MTHKMWTALAAFSVTIGVAAGIASAASVTIDPSFTKQKVVGFGAGSVYYQNWITALGNEKQEALYDTAFTGLNLSLLRVGNWLQDTTASLKNDSIIIRAGKARLGDKMKVLMSSWSAPAYLKPSGSVNGSDADGDSLKATLKTSNSDKYGSYAYGDFAHWWKVSYQRYAAAGIAPDYISFQNEPDMFATYEETLFAPSETSRRAGYAEALIAIYDSLSTLPNAPTIVGPEPLGIGYNNFQGYMNVLDETKLGGYAYHLYHAGDGHDNSLNNYKNPENFRSPMTKIASSYGSDTKPIIMTEFCSMEENGVESYMVGLAHIMQVGFTDGKLNGYIAWELFWGEGKGQLIGVCTNGWGNCTADEITISPEYHAMRHYSKFVNPGWKVISTASDETALKTVAFVSEDADSISLVLTNSGTTALTLDRPKVSGYGTAYAVQSKENGFKSKSITLSSCFVLPARSVTTLVLVKGATEASATTCEDETTDESNAKPVSSDTLVLVDYSETTDVSNWKSDESLTAVSYGSKVLDGISGYAEVPLAGCPQSDCGYQHAIFALPSSVNTALQECSAIEVTMHSMADTTTYVNVGGAGGSQWVNYKYGVQGGSESWVTTTIDLASETGDANTVYGSTQLTFNSDGPGVYISKIIATGCGSSAIPVRKVGYTPIASNGISKIYDLHGRMVWTGTLSEAELSGHTLHIQNLKAGVYMIRSGSHTTTAVKR</sequence>
<reference evidence="5 6" key="1">
    <citation type="submission" date="2017-11" db="EMBL/GenBank/DDBJ databases">
        <title>Animal gut microbial communities from fecal samples from Wisconsin, USA.</title>
        <authorList>
            <person name="Neumann A."/>
        </authorList>
    </citation>
    <scope>NUCLEOTIDE SEQUENCE [LARGE SCALE GENOMIC DNA]</scope>
    <source>
        <strain evidence="5 6">UWS3</strain>
    </source>
</reference>
<feature type="chain" id="PRO_5014708769" evidence="4">
    <location>
        <begin position="26"/>
        <end position="717"/>
    </location>
</feature>